<proteinExistence type="inferred from homology"/>
<reference evidence="3 4" key="1">
    <citation type="journal article" date="2016" name="Nat. Commun.">
        <title>Ectomycorrhizal ecology is imprinted in the genome of the dominant symbiotic fungus Cenococcum geophilum.</title>
        <authorList>
            <consortium name="DOE Joint Genome Institute"/>
            <person name="Peter M."/>
            <person name="Kohler A."/>
            <person name="Ohm R.A."/>
            <person name="Kuo A."/>
            <person name="Krutzmann J."/>
            <person name="Morin E."/>
            <person name="Arend M."/>
            <person name="Barry K.W."/>
            <person name="Binder M."/>
            <person name="Choi C."/>
            <person name="Clum A."/>
            <person name="Copeland A."/>
            <person name="Grisel N."/>
            <person name="Haridas S."/>
            <person name="Kipfer T."/>
            <person name="LaButti K."/>
            <person name="Lindquist E."/>
            <person name="Lipzen A."/>
            <person name="Maire R."/>
            <person name="Meier B."/>
            <person name="Mihaltcheva S."/>
            <person name="Molinier V."/>
            <person name="Murat C."/>
            <person name="Poggeler S."/>
            <person name="Quandt C.A."/>
            <person name="Sperisen C."/>
            <person name="Tritt A."/>
            <person name="Tisserant E."/>
            <person name="Crous P.W."/>
            <person name="Henrissat B."/>
            <person name="Nehls U."/>
            <person name="Egli S."/>
            <person name="Spatafora J.W."/>
            <person name="Grigoriev I.V."/>
            <person name="Martin F.M."/>
        </authorList>
    </citation>
    <scope>NUCLEOTIDE SEQUENCE [LARGE SCALE GENOMIC DNA]</scope>
    <source>
        <strain evidence="3 4">CBS 459.81</strain>
    </source>
</reference>
<sequence>MIPRLLNIAILRASPRTTMSSTPLQRSVRMLQNDFDNGARVLATKAVEALKDIITAEGKTAQTAKQLWDVSRVAGWKLKNARPSMGAAIGSAVTQALQSVKVGWEKEFGSEWMNVVDLELVLKIASKQAQITIEERNGSVKHLANNFVMWLSKKRATITEDRPLRLLTLSSSSSLKACLIKAFLEVPNTRFDLRIIESRPRCEGATFCAALLKELHGIPGIHDRLYVQLASDSSIAMLSRDVDVVLLGADRISGDGDVSNKIGSLAAAACAKAFSPYVEVVVVSESDKIAKPGAMEEHAEEDNDPQELIDVWDPGVKSDQNFLKYCKIRNVYFEWVPNYWLDAYICEKGILSKMDVMEISRQTEAMEKDIFGSLPEIDLR</sequence>
<dbReference type="EMBL" id="KV745372">
    <property type="protein sequence ID" value="OCK75044.1"/>
    <property type="molecule type" value="Genomic_DNA"/>
</dbReference>
<dbReference type="OrthoDB" id="206213at2759"/>
<name>A0A8E2JA54_9PEZI</name>
<keyword evidence="3" id="KW-0808">Transferase</keyword>
<dbReference type="InterPro" id="IPR000649">
    <property type="entry name" value="IF-2B-related"/>
</dbReference>
<dbReference type="PANTHER" id="PTHR43475:SF3">
    <property type="entry name" value="TRANSLATION INITIATION FACTOR EIF-2B SUBUNIT FAMILY PROTEIN (AFU_ORTHOLOGUE AFUA_2G14290)"/>
    <property type="match status" value="1"/>
</dbReference>
<dbReference type="SUPFAM" id="SSF100950">
    <property type="entry name" value="NagB/RpiA/CoA transferase-like"/>
    <property type="match status" value="1"/>
</dbReference>
<dbReference type="PANTHER" id="PTHR43475">
    <property type="entry name" value="METHYLTHIORIBOSE-1-PHOSPHATE ISOMERASE"/>
    <property type="match status" value="1"/>
</dbReference>
<organism evidence="3 4">
    <name type="scientific">Lepidopterella palustris CBS 459.81</name>
    <dbReference type="NCBI Taxonomy" id="1314670"/>
    <lineage>
        <taxon>Eukaryota</taxon>
        <taxon>Fungi</taxon>
        <taxon>Dikarya</taxon>
        <taxon>Ascomycota</taxon>
        <taxon>Pezizomycotina</taxon>
        <taxon>Dothideomycetes</taxon>
        <taxon>Pleosporomycetidae</taxon>
        <taxon>Mytilinidiales</taxon>
        <taxon>Argynnaceae</taxon>
        <taxon>Lepidopterella</taxon>
    </lineage>
</organism>
<dbReference type="GO" id="GO:0016740">
    <property type="term" value="F:transferase activity"/>
    <property type="evidence" value="ECO:0007669"/>
    <property type="project" value="UniProtKB-KW"/>
</dbReference>
<dbReference type="InterPro" id="IPR037171">
    <property type="entry name" value="NagB/RpiA_transferase-like"/>
</dbReference>
<evidence type="ECO:0000256" key="2">
    <source>
        <dbReference type="RuleBase" id="RU003814"/>
    </source>
</evidence>
<dbReference type="InterPro" id="IPR042529">
    <property type="entry name" value="IF_2B-like_C"/>
</dbReference>
<dbReference type="Pfam" id="PF01008">
    <property type="entry name" value="IF-2B"/>
    <property type="match status" value="1"/>
</dbReference>
<evidence type="ECO:0000313" key="4">
    <source>
        <dbReference type="Proteomes" id="UP000250266"/>
    </source>
</evidence>
<dbReference type="GO" id="GO:0019509">
    <property type="term" value="P:L-methionine salvage from methylthioadenosine"/>
    <property type="evidence" value="ECO:0007669"/>
    <property type="project" value="TreeGrafter"/>
</dbReference>
<dbReference type="Gene3D" id="3.40.50.10470">
    <property type="entry name" value="Translation initiation factor eif-2b, domain 2"/>
    <property type="match status" value="1"/>
</dbReference>
<evidence type="ECO:0000256" key="1">
    <source>
        <dbReference type="ARBA" id="ARBA00007251"/>
    </source>
</evidence>
<keyword evidence="4" id="KW-1185">Reference proteome</keyword>
<protein>
    <submittedName>
        <fullName evidence="3">Nagb/rpia/CoA transferase-like protein</fullName>
    </submittedName>
</protein>
<accession>A0A8E2JA54</accession>
<dbReference type="Proteomes" id="UP000250266">
    <property type="component" value="Unassembled WGS sequence"/>
</dbReference>
<dbReference type="AlphaFoldDB" id="A0A8E2JA54"/>
<dbReference type="GO" id="GO:0046523">
    <property type="term" value="F:S-methyl-5-thioribose-1-phosphate isomerase activity"/>
    <property type="evidence" value="ECO:0007669"/>
    <property type="project" value="TreeGrafter"/>
</dbReference>
<evidence type="ECO:0000313" key="3">
    <source>
        <dbReference type="EMBL" id="OCK75044.1"/>
    </source>
</evidence>
<comment type="similarity">
    <text evidence="1 2">Belongs to the eIF-2B alpha/beta/delta subunits family.</text>
</comment>
<gene>
    <name evidence="3" type="ORF">K432DRAFT_386440</name>
</gene>